<feature type="non-terminal residue" evidence="1">
    <location>
        <position position="1"/>
    </location>
</feature>
<proteinExistence type="predicted"/>
<evidence type="ECO:0000313" key="1">
    <source>
        <dbReference type="EMBL" id="GAI95607.1"/>
    </source>
</evidence>
<feature type="non-terminal residue" evidence="1">
    <location>
        <position position="262"/>
    </location>
</feature>
<sequence length="262" mass="30424">ELGISQARQQQLLLSKILEKDQEGKVRLNIGDYRVRQQLRSIFELQIKQIEYLFGIQSDSAKLEKTKVVLERIVESINKTQGSWAYVITLGWWKMLQASGLPALLDEVLNEGFSPESWTIKSMGSCPRLALVLAQEWADIRQFDEAVQFFERLKIHYTESLSLPPITSLEETNKVEKILRWREVIKECEESTVKTLAFFWFVFLVLEFADLLPCSAEYVNHLYENVWGKAELLLKKSQAKILHEIENFTSSLIDREITWVPG</sequence>
<accession>X1SRB0</accession>
<dbReference type="EMBL" id="BARW01024763">
    <property type="protein sequence ID" value="GAI95607.1"/>
    <property type="molecule type" value="Genomic_DNA"/>
</dbReference>
<name>X1SRB0_9ZZZZ</name>
<protein>
    <submittedName>
        <fullName evidence="1">Uncharacterized protein</fullName>
    </submittedName>
</protein>
<dbReference type="AlphaFoldDB" id="X1SRB0"/>
<reference evidence="1" key="1">
    <citation type="journal article" date="2014" name="Front. Microbiol.">
        <title>High frequency of phylogenetically diverse reductive dehalogenase-homologous genes in deep subseafloor sedimentary metagenomes.</title>
        <authorList>
            <person name="Kawai M."/>
            <person name="Futagami T."/>
            <person name="Toyoda A."/>
            <person name="Takaki Y."/>
            <person name="Nishi S."/>
            <person name="Hori S."/>
            <person name="Arai W."/>
            <person name="Tsubouchi T."/>
            <person name="Morono Y."/>
            <person name="Uchiyama I."/>
            <person name="Ito T."/>
            <person name="Fujiyama A."/>
            <person name="Inagaki F."/>
            <person name="Takami H."/>
        </authorList>
    </citation>
    <scope>NUCLEOTIDE SEQUENCE</scope>
    <source>
        <strain evidence="1">Expedition CK06-06</strain>
    </source>
</reference>
<gene>
    <name evidence="1" type="ORF">S12H4_40752</name>
</gene>
<comment type="caution">
    <text evidence="1">The sequence shown here is derived from an EMBL/GenBank/DDBJ whole genome shotgun (WGS) entry which is preliminary data.</text>
</comment>
<organism evidence="1">
    <name type="scientific">marine sediment metagenome</name>
    <dbReference type="NCBI Taxonomy" id="412755"/>
    <lineage>
        <taxon>unclassified sequences</taxon>
        <taxon>metagenomes</taxon>
        <taxon>ecological metagenomes</taxon>
    </lineage>
</organism>